<gene>
    <name evidence="1" type="ORF">AAF712_007151</name>
</gene>
<protein>
    <submittedName>
        <fullName evidence="1">Uncharacterized protein</fullName>
    </submittedName>
</protein>
<reference evidence="1 2" key="1">
    <citation type="submission" date="2024-05" db="EMBL/GenBank/DDBJ databases">
        <title>A draft genome resource for the thread blight pathogen Marasmius tenuissimus strain MS-2.</title>
        <authorList>
            <person name="Yulfo-Soto G.E."/>
            <person name="Baruah I.K."/>
            <person name="Amoako-Attah I."/>
            <person name="Bukari Y."/>
            <person name="Meinhardt L.W."/>
            <person name="Bailey B.A."/>
            <person name="Cohen S.P."/>
        </authorList>
    </citation>
    <scope>NUCLEOTIDE SEQUENCE [LARGE SCALE GENOMIC DNA]</scope>
    <source>
        <strain evidence="1 2">MS-2</strain>
    </source>
</reference>
<keyword evidence="2" id="KW-1185">Reference proteome</keyword>
<comment type="caution">
    <text evidence="1">The sequence shown here is derived from an EMBL/GenBank/DDBJ whole genome shotgun (WGS) entry which is preliminary data.</text>
</comment>
<evidence type="ECO:0000313" key="1">
    <source>
        <dbReference type="EMBL" id="KAL0065848.1"/>
    </source>
</evidence>
<evidence type="ECO:0000313" key="2">
    <source>
        <dbReference type="Proteomes" id="UP001437256"/>
    </source>
</evidence>
<accession>A0ABR2ZWW1</accession>
<name>A0ABR2ZWW1_9AGAR</name>
<sequence length="218" mass="24148">MKSASPATTPGLLLHGLLPADAATGTRSRQCQSSNSTGALGVFQSFRHVLESGTRFALQPGLIRLRGHCVGEQKVMVKRDPSHMLRLPNKCETVPCQYNTPDNDLQNSRSARVRLAPISPDKHIPAIAAADFDEDLSEIAYARPVDIHLRFVLKSEHSADFALMERLKAMFLGLDDALCSRLKEENIQENPAPLPIEVKEISDQEYRADLRLGLGFEY</sequence>
<organism evidence="1 2">
    <name type="scientific">Marasmius tenuissimus</name>
    <dbReference type="NCBI Taxonomy" id="585030"/>
    <lineage>
        <taxon>Eukaryota</taxon>
        <taxon>Fungi</taxon>
        <taxon>Dikarya</taxon>
        <taxon>Basidiomycota</taxon>
        <taxon>Agaricomycotina</taxon>
        <taxon>Agaricomycetes</taxon>
        <taxon>Agaricomycetidae</taxon>
        <taxon>Agaricales</taxon>
        <taxon>Marasmiineae</taxon>
        <taxon>Marasmiaceae</taxon>
        <taxon>Marasmius</taxon>
    </lineage>
</organism>
<dbReference type="EMBL" id="JBBXMP010000042">
    <property type="protein sequence ID" value="KAL0065848.1"/>
    <property type="molecule type" value="Genomic_DNA"/>
</dbReference>
<proteinExistence type="predicted"/>
<dbReference type="Proteomes" id="UP001437256">
    <property type="component" value="Unassembled WGS sequence"/>
</dbReference>